<sequence length="132" mass="13763">MAEPVSSLLRRSIGHLATEVPASHRALLDALGPLVVALDVDDEHFSLAGGDELTVGEETSAHVCIRTTRTTILDVIEANVGLADAIEQGAVDVRGDLDDVVRAHDTLLAFVHATVRDPGQAGLLDALQAGSP</sequence>
<dbReference type="RefSeq" id="WP_133414418.1">
    <property type="nucleotide sequence ID" value="NZ_SDLP01000006.1"/>
</dbReference>
<dbReference type="AlphaFoldDB" id="A0A4R5X441"/>
<comment type="caution">
    <text evidence="1">The sequence shown here is derived from an EMBL/GenBank/DDBJ whole genome shotgun (WGS) entry which is preliminary data.</text>
</comment>
<accession>A0A4R5X441</accession>
<evidence type="ECO:0000313" key="2">
    <source>
        <dbReference type="Proteomes" id="UP000294952"/>
    </source>
</evidence>
<evidence type="ECO:0000313" key="1">
    <source>
        <dbReference type="EMBL" id="TDL05889.1"/>
    </source>
</evidence>
<organism evidence="1 2">
    <name type="scientific">Mycolicibacterium obuense</name>
    <dbReference type="NCBI Taxonomy" id="1807"/>
    <lineage>
        <taxon>Bacteria</taxon>
        <taxon>Bacillati</taxon>
        <taxon>Actinomycetota</taxon>
        <taxon>Actinomycetes</taxon>
        <taxon>Mycobacteriales</taxon>
        <taxon>Mycobacteriaceae</taxon>
        <taxon>Mycolicibacterium</taxon>
    </lineage>
</organism>
<dbReference type="EMBL" id="SDLP01000006">
    <property type="protein sequence ID" value="TDL05889.1"/>
    <property type="molecule type" value="Genomic_DNA"/>
</dbReference>
<protein>
    <submittedName>
        <fullName evidence="1">SCP-2 sterol transfer family protein</fullName>
    </submittedName>
</protein>
<reference evidence="1 2" key="1">
    <citation type="submission" date="2019-01" db="EMBL/GenBank/DDBJ databases">
        <title>High-quality-draft genome sequences of five non-tuberculosis mycobacteriaceae isolated from a nosocomial environment.</title>
        <authorList>
            <person name="Tiago I."/>
            <person name="Alarico S."/>
            <person name="Pereira S.G."/>
            <person name="Coelho C."/>
            <person name="Maranha A."/>
            <person name="Empadinhas N."/>
        </authorList>
    </citation>
    <scope>NUCLEOTIDE SEQUENCE [LARGE SCALE GENOMIC DNA]</scope>
    <source>
        <strain evidence="1 2">22DIII</strain>
    </source>
</reference>
<name>A0A4R5X441_9MYCO</name>
<gene>
    <name evidence="1" type="ORF">EUA04_20435</name>
</gene>
<dbReference type="Proteomes" id="UP000294952">
    <property type="component" value="Unassembled WGS sequence"/>
</dbReference>
<proteinExistence type="predicted"/>